<sequence length="248" mass="28259">MNETIQTLLNHRSIRKFQDKALSEQQITTIVDAARFASTSSYLMAYSIIGVTDPNKKAELAAISNQAYIKDNGHFLLFCADFHRHTLHATQEEYQDMLTNLENTEHFLVATIDATLAAQNAAIAAESMGLGICYIGSIRNDIDKVNDLFQLPSHVIPLFGMAIGYPADSPDQKPRLPKTSIYFENEYISDDEHKTQLQKFDASISDYYQTRKENQRIDKWTSQVKQSIANPKRARISTYVKEKLFNKR</sequence>
<dbReference type="InterPro" id="IPR000415">
    <property type="entry name" value="Nitroreductase-like"/>
</dbReference>
<organism evidence="7 8">
    <name type="scientific">Paraliobacillus quinghaiensis</name>
    <dbReference type="NCBI Taxonomy" id="470815"/>
    <lineage>
        <taxon>Bacteria</taxon>
        <taxon>Bacillati</taxon>
        <taxon>Bacillota</taxon>
        <taxon>Bacilli</taxon>
        <taxon>Bacillales</taxon>
        <taxon>Bacillaceae</taxon>
        <taxon>Paraliobacillus</taxon>
    </lineage>
</organism>
<name>A0A917TEQ2_9BACI</name>
<dbReference type="GO" id="GO:0016491">
    <property type="term" value="F:oxidoreductase activity"/>
    <property type="evidence" value="ECO:0007669"/>
    <property type="project" value="UniProtKB-UniRule"/>
</dbReference>
<dbReference type="PIRSF" id="PIRSF005426">
    <property type="entry name" value="Frp"/>
    <property type="match status" value="1"/>
</dbReference>
<dbReference type="CDD" id="cd02146">
    <property type="entry name" value="NfsA-like"/>
    <property type="match status" value="1"/>
</dbReference>
<dbReference type="InterPro" id="IPR029479">
    <property type="entry name" value="Nitroreductase"/>
</dbReference>
<keyword evidence="3 5" id="KW-0288">FMN</keyword>
<evidence type="ECO:0000256" key="2">
    <source>
        <dbReference type="ARBA" id="ARBA00022630"/>
    </source>
</evidence>
<reference evidence="7" key="2">
    <citation type="submission" date="2020-09" db="EMBL/GenBank/DDBJ databases">
        <authorList>
            <person name="Sun Q."/>
            <person name="Zhou Y."/>
        </authorList>
    </citation>
    <scope>NUCLEOTIDE SEQUENCE</scope>
    <source>
        <strain evidence="7">CGMCC 1.6333</strain>
    </source>
</reference>
<dbReference type="Proteomes" id="UP000618460">
    <property type="component" value="Unassembled WGS sequence"/>
</dbReference>
<proteinExistence type="inferred from homology"/>
<dbReference type="NCBIfam" id="NF008033">
    <property type="entry name" value="PRK10765.1"/>
    <property type="match status" value="1"/>
</dbReference>
<dbReference type="InterPro" id="IPR016446">
    <property type="entry name" value="Flavin_OxRdtase_Frp"/>
</dbReference>
<keyword evidence="2 5" id="KW-0285">Flavoprotein</keyword>
<evidence type="ECO:0000256" key="5">
    <source>
        <dbReference type="PIRNR" id="PIRNR005426"/>
    </source>
</evidence>
<evidence type="ECO:0000313" key="8">
    <source>
        <dbReference type="Proteomes" id="UP000618460"/>
    </source>
</evidence>
<evidence type="ECO:0000259" key="6">
    <source>
        <dbReference type="Pfam" id="PF00881"/>
    </source>
</evidence>
<keyword evidence="8" id="KW-1185">Reference proteome</keyword>
<dbReference type="Pfam" id="PF00881">
    <property type="entry name" value="Nitroreductase"/>
    <property type="match status" value="1"/>
</dbReference>
<evidence type="ECO:0000256" key="4">
    <source>
        <dbReference type="ARBA" id="ARBA00023002"/>
    </source>
</evidence>
<evidence type="ECO:0000256" key="3">
    <source>
        <dbReference type="ARBA" id="ARBA00022643"/>
    </source>
</evidence>
<dbReference type="AlphaFoldDB" id="A0A917TEQ2"/>
<reference evidence="7" key="1">
    <citation type="journal article" date="2014" name="Int. J. Syst. Evol. Microbiol.">
        <title>Complete genome sequence of Corynebacterium casei LMG S-19264T (=DSM 44701T), isolated from a smear-ripened cheese.</title>
        <authorList>
            <consortium name="US DOE Joint Genome Institute (JGI-PGF)"/>
            <person name="Walter F."/>
            <person name="Albersmeier A."/>
            <person name="Kalinowski J."/>
            <person name="Ruckert C."/>
        </authorList>
    </citation>
    <scope>NUCLEOTIDE SEQUENCE</scope>
    <source>
        <strain evidence="7">CGMCC 1.6333</strain>
    </source>
</reference>
<dbReference type="PANTHER" id="PTHR43425">
    <property type="entry name" value="OXYGEN-INSENSITIVE NADPH NITROREDUCTASE"/>
    <property type="match status" value="1"/>
</dbReference>
<dbReference type="Gene3D" id="3.40.109.10">
    <property type="entry name" value="NADH Oxidase"/>
    <property type="match status" value="1"/>
</dbReference>
<evidence type="ECO:0000313" key="7">
    <source>
        <dbReference type="EMBL" id="GGM20050.1"/>
    </source>
</evidence>
<accession>A0A917TEQ2</accession>
<comment type="similarity">
    <text evidence="1 5">Belongs to the flavin oxidoreductase frp family.</text>
</comment>
<dbReference type="OrthoDB" id="9775805at2"/>
<keyword evidence="5" id="KW-0521">NADP</keyword>
<dbReference type="PANTHER" id="PTHR43425:SF3">
    <property type="entry name" value="NADPH-DEPENDENT OXIDOREDUCTASE"/>
    <property type="match status" value="1"/>
</dbReference>
<feature type="domain" description="Nitroreductase" evidence="6">
    <location>
        <begin position="10"/>
        <end position="165"/>
    </location>
</feature>
<dbReference type="SUPFAM" id="SSF55469">
    <property type="entry name" value="FMN-dependent nitroreductase-like"/>
    <property type="match status" value="1"/>
</dbReference>
<evidence type="ECO:0000256" key="1">
    <source>
        <dbReference type="ARBA" id="ARBA00008366"/>
    </source>
</evidence>
<protein>
    <submittedName>
        <fullName evidence="7">FMN reductase (NADPH)</fullName>
    </submittedName>
</protein>
<keyword evidence="4 5" id="KW-0560">Oxidoreductase</keyword>
<dbReference type="RefSeq" id="WP_117152880.1">
    <property type="nucleotide sequence ID" value="NZ_BMLG01000001.1"/>
</dbReference>
<dbReference type="EMBL" id="BMLG01000001">
    <property type="protein sequence ID" value="GGM20050.1"/>
    <property type="molecule type" value="Genomic_DNA"/>
</dbReference>
<comment type="caution">
    <text evidence="7">The sequence shown here is derived from an EMBL/GenBank/DDBJ whole genome shotgun (WGS) entry which is preliminary data.</text>
</comment>
<gene>
    <name evidence="7" type="primary">nfrA1</name>
    <name evidence="7" type="ORF">GCM10011351_02360</name>
</gene>